<evidence type="ECO:0000313" key="3">
    <source>
        <dbReference type="Proteomes" id="UP000182977"/>
    </source>
</evidence>
<keyword evidence="1" id="KW-0472">Membrane</keyword>
<keyword evidence="1" id="KW-0812">Transmembrane</keyword>
<feature type="transmembrane region" description="Helical" evidence="1">
    <location>
        <begin position="84"/>
        <end position="101"/>
    </location>
</feature>
<dbReference type="Proteomes" id="UP000182977">
    <property type="component" value="Chromosome I"/>
</dbReference>
<proteinExistence type="predicted"/>
<evidence type="ECO:0000256" key="1">
    <source>
        <dbReference type="SAM" id="Phobius"/>
    </source>
</evidence>
<evidence type="ECO:0000313" key="2">
    <source>
        <dbReference type="EMBL" id="SDU51268.1"/>
    </source>
</evidence>
<accession>A0A1H2J5E2</accession>
<feature type="transmembrane region" description="Helical" evidence="1">
    <location>
        <begin position="32"/>
        <end position="50"/>
    </location>
</feature>
<keyword evidence="3" id="KW-1185">Reference proteome</keyword>
<dbReference type="AlphaFoldDB" id="A0A1H2J5E2"/>
<organism evidence="2 3">
    <name type="scientific">Jiangella alkaliphila</name>
    <dbReference type="NCBI Taxonomy" id="419479"/>
    <lineage>
        <taxon>Bacteria</taxon>
        <taxon>Bacillati</taxon>
        <taxon>Actinomycetota</taxon>
        <taxon>Actinomycetes</taxon>
        <taxon>Jiangellales</taxon>
        <taxon>Jiangellaceae</taxon>
        <taxon>Jiangella</taxon>
    </lineage>
</organism>
<name>A0A1H2J5E2_9ACTN</name>
<dbReference type="RefSeq" id="WP_046770862.1">
    <property type="nucleotide sequence ID" value="NZ_LBMC01000037.1"/>
</dbReference>
<feature type="transmembrane region" description="Helical" evidence="1">
    <location>
        <begin position="7"/>
        <end position="26"/>
    </location>
</feature>
<gene>
    <name evidence="2" type="ORF">SAMN04488563_2289</name>
</gene>
<protein>
    <submittedName>
        <fullName evidence="2">Uncharacterized protein</fullName>
    </submittedName>
</protein>
<dbReference type="OrthoDB" id="4557591at2"/>
<keyword evidence="1" id="KW-1133">Transmembrane helix</keyword>
<feature type="transmembrane region" description="Helical" evidence="1">
    <location>
        <begin position="57"/>
        <end position="78"/>
    </location>
</feature>
<sequence>MITVARLIAAGTSLVTLVFMFLHDSWQADNVFLVPDLVLCAVLLAGAVLPAAWAGTVLLAGFALAAGVFVTSVSSYAVDGEVGIPSLAGALGSLAMTVLLGRERSAGRAQQAELVRQDEVHAV</sequence>
<reference evidence="3" key="1">
    <citation type="submission" date="2016-10" db="EMBL/GenBank/DDBJ databases">
        <authorList>
            <person name="Varghese N."/>
            <person name="Submissions S."/>
        </authorList>
    </citation>
    <scope>NUCLEOTIDE SEQUENCE [LARGE SCALE GENOMIC DNA]</scope>
    <source>
        <strain evidence="3">DSM 45079</strain>
    </source>
</reference>
<dbReference type="EMBL" id="LT629791">
    <property type="protein sequence ID" value="SDU51268.1"/>
    <property type="molecule type" value="Genomic_DNA"/>
</dbReference>